<dbReference type="STRING" id="2060905.A0A2B7WWA5"/>
<feature type="compositionally biased region" description="Polar residues" evidence="1">
    <location>
        <begin position="13"/>
        <end position="26"/>
    </location>
</feature>
<feature type="compositionally biased region" description="Polar residues" evidence="1">
    <location>
        <begin position="1876"/>
        <end position="1888"/>
    </location>
</feature>
<proteinExistence type="predicted"/>
<feature type="compositionally biased region" description="Low complexity" evidence="1">
    <location>
        <begin position="1188"/>
        <end position="1200"/>
    </location>
</feature>
<evidence type="ECO:0000256" key="1">
    <source>
        <dbReference type="SAM" id="MobiDB-lite"/>
    </source>
</evidence>
<feature type="compositionally biased region" description="Polar residues" evidence="1">
    <location>
        <begin position="1504"/>
        <end position="1514"/>
    </location>
</feature>
<feature type="compositionally biased region" description="Basic and acidic residues" evidence="1">
    <location>
        <begin position="108"/>
        <end position="126"/>
    </location>
</feature>
<feature type="compositionally biased region" description="Polar residues" evidence="1">
    <location>
        <begin position="1801"/>
        <end position="1817"/>
    </location>
</feature>
<feature type="region of interest" description="Disordered" evidence="1">
    <location>
        <begin position="1740"/>
        <end position="1855"/>
    </location>
</feature>
<feature type="compositionally biased region" description="Basic and acidic residues" evidence="1">
    <location>
        <begin position="440"/>
        <end position="453"/>
    </location>
</feature>
<evidence type="ECO:0000313" key="3">
    <source>
        <dbReference type="Proteomes" id="UP000224080"/>
    </source>
</evidence>
<accession>A0A2B7WWA5</accession>
<feature type="region of interest" description="Disordered" evidence="1">
    <location>
        <begin position="1"/>
        <end position="695"/>
    </location>
</feature>
<feature type="region of interest" description="Disordered" evidence="1">
    <location>
        <begin position="731"/>
        <end position="804"/>
    </location>
</feature>
<feature type="compositionally biased region" description="Polar residues" evidence="1">
    <location>
        <begin position="297"/>
        <end position="306"/>
    </location>
</feature>
<feature type="compositionally biased region" description="Polar residues" evidence="1">
    <location>
        <begin position="498"/>
        <end position="520"/>
    </location>
</feature>
<dbReference type="Proteomes" id="UP000224080">
    <property type="component" value="Unassembled WGS sequence"/>
</dbReference>
<feature type="compositionally biased region" description="Basic and acidic residues" evidence="1">
    <location>
        <begin position="1224"/>
        <end position="1235"/>
    </location>
</feature>
<feature type="compositionally biased region" description="Acidic residues" evidence="1">
    <location>
        <begin position="1021"/>
        <end position="1035"/>
    </location>
</feature>
<feature type="compositionally biased region" description="Basic and acidic residues" evidence="1">
    <location>
        <begin position="1462"/>
        <end position="1472"/>
    </location>
</feature>
<feature type="region of interest" description="Disordered" evidence="1">
    <location>
        <begin position="849"/>
        <end position="894"/>
    </location>
</feature>
<sequence length="1975" mass="212949">MSGYDRRGDGQLPTEQPPSFKTNVNRQKTKRWVNARSYTYDGDDWGDSDEYGSEEPAAPLATVPDESEPTSPLDSQENKQNMQANAPAQQRADHNDSSKPLPFIRPADIYKRMEEERQKQNKKDADQGTTSGTPVDASNAAQVAVPADSASKLPAPAESPQVHQNPDHSSGLPLHSTENQPQLQEEKKPTSPALPVETPVAGPADESTRDVPTSQGRDSYQPIEEKQEQPPPAGGTELHHNPSLGFRSVVHQAFDAPPETPSTASSILRSDSASTSMISPIIQSHPSSSFGDVLAPGQTSSDQTPTIYEEPTDFKPGHRRSLSPPNSGSAPARKPIVQCAVHPAKSQLGGVSTVGTPEAKPTDSRGGEGHTSPSPTASDIETPKLAATQSSIPENAPAASNDARPPSQTSPIQQPTQPPPPAPRQDESAHMPPALNVGGGEKRLSQVEYDRPALENVSPSSPENVSPDVHDRLRDEIMQSLGSQPSITPQAQEMAAVGSNSTLATTSGAPQPESLHTTILNNNQPSQSPDNQTSHAAPVLSDHGPDYSSGLAGQNEPAKSLKKRFSWEESSVEDNNQEPPEPQQLTINPAIALDTTGASLGERTPTGPHRFSGDLNEEQAERSLDVNPSQEAAAPSPATTAEISPSQNLTEYEPPSGQPHDNPPTQSASAGDAPGTPPEPQSATQPPAVQDHKLLGFRQIMAIEKPSEKIKTFERTRKQFAEMDTGLSSWVNATATSNPDHADLAQRNGLLPPGTTFAHRPNPSRNKFPKLTSLGSLSLQTSHNEGSPTTPPTTAGGHTRHASSANQFSTKINTQQVQAKGKDLLHSAGVLGGKAGGAAKGFFAKGRSKFRNSTSTDKVNSSRPGSSRRRSSSTPSPETQEQRGAPNDQQTAVAAAPAVNKPLPRLLSLKLDHAPFSNDMTTTWEEHEAITATTTTTTTTTTSGDSLSPEPRTAIVWGGTSSPKSDDFLPAPALGLPPKTERNSCPAPLVSPVVSPVDAESAALAGTSGPNGFKGRSLQEQEPEQGPEQEPEQEQEQEKEQEPEPDQGGDVDLTRDMTMSGRDVGLETPVNVQEEAAMSGDRNEEMHEEVEGLGHEEVKKDVKEGVREDEKEEAKELEAKEDTNEEVKEEVKEQLKEEVKEEVKEEIKDEVKDEVKEEVKEEIKAELKDEAEKVNEDAKAGLQEEPQKPLQQLQQPQLKRQLMEEHRREVKHEPQAEPQQNGHEALEHEPQKKAPEQLQPEAQPKVQQSETEEEAESPTDSVDEQRPSSSAALSMVDNRASFMPADYATYTSPPVEEARAVKVIGRKASVITSELRTFISREINIGKKGKMPPAPTAEPTGEAEGCGQPPHPPSGSEDESGRALSDASPAAPRIKPTPDARLSNGQGSDIDAIRHSQPRPVVSPQHVEHHTNRRDTVSSSRSESTEPRYTKVDKTVQQVSAAPSSPPPTSATKIKALPSLPPEDKPVPDRPDSYNSGNKPKLEYGNQPAEQIQSQPKPALVKSTDLNTIATSKPSLPPPVPDTTAQREAVKRESNSGVTEGKPTDHLSATPSVKPPVPAETPSERPTSPPVTHPAPFAGSVREGRSSTQLIREYFSPSGNSSSKPATVQEESRPSSAMANLMSKVAFSRQPADRRASATGTTSERSWSNRFQSFKVDSSLSKTRSASALGSGESQRASSVSVSNPNETSNNPPDNQSPASKVKIHGRFIRGANRLAQNAGEMKKKSMPRMTGLFNRHSRHAQPVTKLPHTPEDSPQQQEAQVTAPPQPQPQPHTYRNMHSNTTPHDYQQQQTNQPQTQSTRFSGRQSITSQQSFTQDNMHSNRSSHHTSMTSHTTVLAHATPPGNPQSYMNNPQLRSQSPMSFIQFQNGHVPTNMTAQHSARTQSPDPTQHPLPDSATMSPAASPPPEGSSYPHRLPQDRNHSHTPPHHAAGPGKHMEPVELPVPIPGDDSSEEIVMSSTAYPGQEWHPEYYMDY</sequence>
<feature type="region of interest" description="Disordered" evidence="1">
    <location>
        <begin position="1876"/>
        <end position="1952"/>
    </location>
</feature>
<feature type="compositionally biased region" description="Low complexity" evidence="1">
    <location>
        <begin position="276"/>
        <end position="289"/>
    </location>
</feature>
<feature type="compositionally biased region" description="Acidic residues" evidence="1">
    <location>
        <begin position="41"/>
        <end position="53"/>
    </location>
</feature>
<feature type="compositionally biased region" description="Basic and acidic residues" evidence="1">
    <location>
        <begin position="1406"/>
        <end position="1416"/>
    </location>
</feature>
<gene>
    <name evidence="2" type="ORF">GX51_03928</name>
</gene>
<feature type="compositionally biased region" description="Basic and acidic residues" evidence="1">
    <location>
        <begin position="468"/>
        <end position="477"/>
    </location>
</feature>
<feature type="compositionally biased region" description="Basic and acidic residues" evidence="1">
    <location>
        <begin position="1423"/>
        <end position="1434"/>
    </location>
</feature>
<feature type="compositionally biased region" description="Low complexity" evidence="1">
    <location>
        <begin position="455"/>
        <end position="467"/>
    </location>
</feature>
<feature type="compositionally biased region" description="Low complexity" evidence="1">
    <location>
        <begin position="771"/>
        <end position="782"/>
    </location>
</feature>
<evidence type="ECO:0000313" key="2">
    <source>
        <dbReference type="EMBL" id="PGH03664.1"/>
    </source>
</evidence>
<feature type="compositionally biased region" description="Low complexity" evidence="1">
    <location>
        <begin position="984"/>
        <end position="997"/>
    </location>
</feature>
<dbReference type="EMBL" id="PDNC01000046">
    <property type="protein sequence ID" value="PGH03664.1"/>
    <property type="molecule type" value="Genomic_DNA"/>
</dbReference>
<feature type="compositionally biased region" description="Basic and acidic residues" evidence="1">
    <location>
        <begin position="1081"/>
        <end position="1179"/>
    </location>
</feature>
<feature type="compositionally biased region" description="Polar residues" evidence="1">
    <location>
        <begin position="1846"/>
        <end position="1855"/>
    </location>
</feature>
<feature type="region of interest" description="Disordered" evidence="1">
    <location>
        <begin position="956"/>
        <end position="1277"/>
    </location>
</feature>
<feature type="compositionally biased region" description="Polar residues" evidence="1">
    <location>
        <begin position="1638"/>
        <end position="1699"/>
    </location>
</feature>
<feature type="compositionally biased region" description="Polar residues" evidence="1">
    <location>
        <begin position="1597"/>
        <end position="1606"/>
    </location>
</feature>
<dbReference type="OrthoDB" id="5151921at2759"/>
<feature type="compositionally biased region" description="Low complexity" evidence="1">
    <location>
        <begin position="521"/>
        <end position="532"/>
    </location>
</feature>
<feature type="compositionally biased region" description="Low complexity" evidence="1">
    <location>
        <begin position="1818"/>
        <end position="1835"/>
    </location>
</feature>
<keyword evidence="3" id="KW-1185">Reference proteome</keyword>
<feature type="compositionally biased region" description="Low complexity" evidence="1">
    <location>
        <begin position="404"/>
        <end position="415"/>
    </location>
</feature>
<feature type="compositionally biased region" description="Polar residues" evidence="1">
    <location>
        <begin position="69"/>
        <end position="88"/>
    </location>
</feature>
<feature type="compositionally biased region" description="Polar residues" evidence="1">
    <location>
        <begin position="480"/>
        <end position="491"/>
    </location>
</feature>
<feature type="compositionally biased region" description="Low complexity" evidence="1">
    <location>
        <begin position="1755"/>
        <end position="1764"/>
    </location>
</feature>
<protein>
    <submittedName>
        <fullName evidence="2">Uncharacterized protein</fullName>
    </submittedName>
</protein>
<feature type="region of interest" description="Disordered" evidence="1">
    <location>
        <begin position="1311"/>
        <end position="1727"/>
    </location>
</feature>
<feature type="compositionally biased region" description="Basic and acidic residues" evidence="1">
    <location>
        <begin position="1201"/>
        <end position="1215"/>
    </location>
</feature>
<reference evidence="2 3" key="1">
    <citation type="submission" date="2017-10" db="EMBL/GenBank/DDBJ databases">
        <title>Comparative genomics in systemic dimorphic fungi from Ajellomycetaceae.</title>
        <authorList>
            <person name="Munoz J.F."/>
            <person name="Mcewen J.G."/>
            <person name="Clay O.K."/>
            <person name="Cuomo C.A."/>
        </authorList>
    </citation>
    <scope>NUCLEOTIDE SEQUENCE [LARGE SCALE GENOMIC DNA]</scope>
    <source>
        <strain evidence="2 3">UAMH130</strain>
    </source>
</reference>
<feature type="compositionally biased region" description="Polar residues" evidence="1">
    <location>
        <begin position="1777"/>
        <end position="1787"/>
    </location>
</feature>
<name>A0A2B7WWA5_9EURO</name>
<feature type="compositionally biased region" description="Polar residues" evidence="1">
    <location>
        <begin position="577"/>
        <end position="587"/>
    </location>
</feature>
<organism evidence="2 3">
    <name type="scientific">Blastomyces parvus</name>
    <dbReference type="NCBI Taxonomy" id="2060905"/>
    <lineage>
        <taxon>Eukaryota</taxon>
        <taxon>Fungi</taxon>
        <taxon>Dikarya</taxon>
        <taxon>Ascomycota</taxon>
        <taxon>Pezizomycotina</taxon>
        <taxon>Eurotiomycetes</taxon>
        <taxon>Eurotiomycetidae</taxon>
        <taxon>Onygenales</taxon>
        <taxon>Ajellomycetaceae</taxon>
        <taxon>Blastomyces</taxon>
    </lineage>
</organism>
<feature type="compositionally biased region" description="Low complexity" evidence="1">
    <location>
        <begin position="628"/>
        <end position="646"/>
    </location>
</feature>
<feature type="compositionally biased region" description="Polar residues" evidence="1">
    <location>
        <begin position="261"/>
        <end position="275"/>
    </location>
</feature>
<feature type="compositionally biased region" description="Low complexity" evidence="1">
    <location>
        <begin position="1788"/>
        <end position="1800"/>
    </location>
</feature>
<comment type="caution">
    <text evidence="2">The sequence shown here is derived from an EMBL/GenBank/DDBJ whole genome shotgun (WGS) entry which is preliminary data.</text>
</comment>